<dbReference type="Proteomes" id="UP001189429">
    <property type="component" value="Unassembled WGS sequence"/>
</dbReference>
<feature type="coiled-coil region" evidence="1">
    <location>
        <begin position="54"/>
        <end position="102"/>
    </location>
</feature>
<evidence type="ECO:0000313" key="3">
    <source>
        <dbReference type="EMBL" id="CAK0905226.1"/>
    </source>
</evidence>
<accession>A0ABN9XYK1</accession>
<feature type="non-terminal residue" evidence="3">
    <location>
        <position position="481"/>
    </location>
</feature>
<feature type="region of interest" description="Disordered" evidence="2">
    <location>
        <begin position="1"/>
        <end position="27"/>
    </location>
</feature>
<organism evidence="3 4">
    <name type="scientific">Prorocentrum cordatum</name>
    <dbReference type="NCBI Taxonomy" id="2364126"/>
    <lineage>
        <taxon>Eukaryota</taxon>
        <taxon>Sar</taxon>
        <taxon>Alveolata</taxon>
        <taxon>Dinophyceae</taxon>
        <taxon>Prorocentrales</taxon>
        <taxon>Prorocentraceae</taxon>
        <taxon>Prorocentrum</taxon>
    </lineage>
</organism>
<evidence type="ECO:0000256" key="1">
    <source>
        <dbReference type="SAM" id="Coils"/>
    </source>
</evidence>
<name>A0ABN9XYK1_9DINO</name>
<evidence type="ECO:0000256" key="2">
    <source>
        <dbReference type="SAM" id="MobiDB-lite"/>
    </source>
</evidence>
<keyword evidence="4" id="KW-1185">Reference proteome</keyword>
<evidence type="ECO:0000313" key="4">
    <source>
        <dbReference type="Proteomes" id="UP001189429"/>
    </source>
</evidence>
<feature type="coiled-coil region" evidence="1">
    <location>
        <begin position="415"/>
        <end position="457"/>
    </location>
</feature>
<protein>
    <submittedName>
        <fullName evidence="3">Uncharacterized protein</fullName>
    </submittedName>
</protein>
<sequence length="481" mass="53269">MSGQPERPRPNSSPSFRPHRIPKDDKEAWENVPTIVFQSIKSLDKNAPEIKAWIDQHEKRARDIEEQLRTEKGRADEHGAALHDTREQLAELTRATREAEERRHREAAVFQGCLGSLLRAEAALVGRLGRFFGACADRPDGAGDAAGPLPQGEDGLAALEALGRGAGDRLDVLAGAFGRWEAQRADEESARAATDAAVVELRAGAEQSQSRLLAWRDLLKENSAVIEALNSQLDTTKLAVQDLLASRVRQVDVEDAVGASARQLEGMHASLDGRVEELARLFDEHAERTDGTLEEARRATDAQINEHSSQVAQLLERSLHPINAYLNTMRVKADQARVELDSLSARVPELAESLRGTAARLEEGDARHGERADELAHELADLAKAQLQQSDLAQQQGEELAEQVRHGIKGLHEQIALIRGGLQNTERELDTLRQRDVARLTTELKTLEERVAQWVHTRPLPAKISEARLFSLETRLNEEMN</sequence>
<comment type="caution">
    <text evidence="3">The sequence shown here is derived from an EMBL/GenBank/DDBJ whole genome shotgun (WGS) entry which is preliminary data.</text>
</comment>
<dbReference type="EMBL" id="CAUYUJ010021517">
    <property type="protein sequence ID" value="CAK0905226.1"/>
    <property type="molecule type" value="Genomic_DNA"/>
</dbReference>
<keyword evidence="1" id="KW-0175">Coiled coil</keyword>
<reference evidence="3" key="1">
    <citation type="submission" date="2023-10" db="EMBL/GenBank/DDBJ databases">
        <authorList>
            <person name="Chen Y."/>
            <person name="Shah S."/>
            <person name="Dougan E. K."/>
            <person name="Thang M."/>
            <person name="Chan C."/>
        </authorList>
    </citation>
    <scope>NUCLEOTIDE SEQUENCE [LARGE SCALE GENOMIC DNA]</scope>
</reference>
<gene>
    <name evidence="3" type="ORF">PCOR1329_LOCUS80980</name>
</gene>
<proteinExistence type="predicted"/>